<sequence>MKTSVIALAIFSTLALAAPSPAEPSKPAAAAGGSSINCLSGASTASVCGQIGGKVSGDKCCVSGGQQQAFEDACIKSNNQATFQIFGACT</sequence>
<protein>
    <submittedName>
        <fullName evidence="2">Uncharacterized protein</fullName>
    </submittedName>
</protein>
<dbReference type="EMBL" id="JMSE01000175">
    <property type="protein sequence ID" value="KDN71504.1"/>
    <property type="molecule type" value="Genomic_DNA"/>
</dbReference>
<keyword evidence="3" id="KW-1185">Reference proteome</keyword>
<proteinExistence type="predicted"/>
<evidence type="ECO:0000313" key="2">
    <source>
        <dbReference type="EMBL" id="KDN71504.1"/>
    </source>
</evidence>
<evidence type="ECO:0000256" key="1">
    <source>
        <dbReference type="SAM" id="SignalP"/>
    </source>
</evidence>
<feature type="signal peptide" evidence="1">
    <location>
        <begin position="1"/>
        <end position="17"/>
    </location>
</feature>
<evidence type="ECO:0000313" key="3">
    <source>
        <dbReference type="Proteomes" id="UP000027238"/>
    </source>
</evidence>
<gene>
    <name evidence="2" type="ORF">CSUB01_07597</name>
</gene>
<organism evidence="2 3">
    <name type="scientific">Colletotrichum sublineola</name>
    <name type="common">Sorghum anthracnose fungus</name>
    <dbReference type="NCBI Taxonomy" id="1173701"/>
    <lineage>
        <taxon>Eukaryota</taxon>
        <taxon>Fungi</taxon>
        <taxon>Dikarya</taxon>
        <taxon>Ascomycota</taxon>
        <taxon>Pezizomycotina</taxon>
        <taxon>Sordariomycetes</taxon>
        <taxon>Hypocreomycetidae</taxon>
        <taxon>Glomerellales</taxon>
        <taxon>Glomerellaceae</taxon>
        <taxon>Colletotrichum</taxon>
        <taxon>Colletotrichum graminicola species complex</taxon>
    </lineage>
</organism>
<reference evidence="3" key="1">
    <citation type="journal article" date="2014" name="Genome Announc.">
        <title>Draft genome sequence of Colletotrichum sublineola, a destructive pathogen of cultivated sorghum.</title>
        <authorList>
            <person name="Baroncelli R."/>
            <person name="Sanz-Martin J.M."/>
            <person name="Rech G.E."/>
            <person name="Sukno S.A."/>
            <person name="Thon M.R."/>
        </authorList>
    </citation>
    <scope>NUCLEOTIDE SEQUENCE [LARGE SCALE GENOMIC DNA]</scope>
    <source>
        <strain evidence="3">TX430BB</strain>
    </source>
</reference>
<keyword evidence="1" id="KW-0732">Signal</keyword>
<comment type="caution">
    <text evidence="2">The sequence shown here is derived from an EMBL/GenBank/DDBJ whole genome shotgun (WGS) entry which is preliminary data.</text>
</comment>
<name>A0A066XUW8_COLSU</name>
<dbReference type="Proteomes" id="UP000027238">
    <property type="component" value="Unassembled WGS sequence"/>
</dbReference>
<dbReference type="HOGENOM" id="CLU_2440747_0_0_1"/>
<accession>A0A066XUW8</accession>
<dbReference type="AlphaFoldDB" id="A0A066XUW8"/>
<feature type="chain" id="PRO_5001630792" evidence="1">
    <location>
        <begin position="18"/>
        <end position="90"/>
    </location>
</feature>